<name>A0A4Y2PAF9_ARAVE</name>
<evidence type="ECO:0000313" key="3">
    <source>
        <dbReference type="Proteomes" id="UP000499080"/>
    </source>
</evidence>
<proteinExistence type="predicted"/>
<dbReference type="Proteomes" id="UP000499080">
    <property type="component" value="Unassembled WGS sequence"/>
</dbReference>
<gene>
    <name evidence="2" type="ORF">AVEN_38329_1</name>
</gene>
<organism evidence="2 3">
    <name type="scientific">Araneus ventricosus</name>
    <name type="common">Orbweaver spider</name>
    <name type="synonym">Epeira ventricosa</name>
    <dbReference type="NCBI Taxonomy" id="182803"/>
    <lineage>
        <taxon>Eukaryota</taxon>
        <taxon>Metazoa</taxon>
        <taxon>Ecdysozoa</taxon>
        <taxon>Arthropoda</taxon>
        <taxon>Chelicerata</taxon>
        <taxon>Arachnida</taxon>
        <taxon>Araneae</taxon>
        <taxon>Araneomorphae</taxon>
        <taxon>Entelegynae</taxon>
        <taxon>Araneoidea</taxon>
        <taxon>Araneidae</taxon>
        <taxon>Araneus</taxon>
    </lineage>
</organism>
<dbReference type="EMBL" id="BGPR01010798">
    <property type="protein sequence ID" value="GBN48059.1"/>
    <property type="molecule type" value="Genomic_DNA"/>
</dbReference>
<evidence type="ECO:0000313" key="2">
    <source>
        <dbReference type="EMBL" id="GBN48059.1"/>
    </source>
</evidence>
<protein>
    <submittedName>
        <fullName evidence="2">Uncharacterized protein</fullName>
    </submittedName>
</protein>
<reference evidence="2 3" key="1">
    <citation type="journal article" date="2019" name="Sci. Rep.">
        <title>Orb-weaving spider Araneus ventricosus genome elucidates the spidroin gene catalogue.</title>
        <authorList>
            <person name="Kono N."/>
            <person name="Nakamura H."/>
            <person name="Ohtoshi R."/>
            <person name="Moran D.A.P."/>
            <person name="Shinohara A."/>
            <person name="Yoshida Y."/>
            <person name="Fujiwara M."/>
            <person name="Mori M."/>
            <person name="Tomita M."/>
            <person name="Arakawa K."/>
        </authorList>
    </citation>
    <scope>NUCLEOTIDE SEQUENCE [LARGE SCALE GENOMIC DNA]</scope>
</reference>
<keyword evidence="3" id="KW-1185">Reference proteome</keyword>
<dbReference type="AlphaFoldDB" id="A0A4Y2PAF9"/>
<comment type="caution">
    <text evidence="2">The sequence shown here is derived from an EMBL/GenBank/DDBJ whole genome shotgun (WGS) entry which is preliminary data.</text>
</comment>
<sequence length="95" mass="10817">MWGRIASTMKTEHTACRRSWADPSGGHQGITLSSLDDDVTRDDEYLMNCYLLRNIEKSQIPVMSITVKCRLSRELRHGIAEELKFVMGSVISMEL</sequence>
<evidence type="ECO:0000256" key="1">
    <source>
        <dbReference type="SAM" id="MobiDB-lite"/>
    </source>
</evidence>
<feature type="region of interest" description="Disordered" evidence="1">
    <location>
        <begin position="1"/>
        <end position="33"/>
    </location>
</feature>
<accession>A0A4Y2PAF9</accession>